<reference evidence="4" key="1">
    <citation type="submission" date="2008-03" db="EMBL/GenBank/DDBJ databases">
        <title>Complete sequence of chromosome of Beijerinckia indica subsp. indica ATCC 9039.</title>
        <authorList>
            <consortium name="US DOE Joint Genome Institute"/>
            <person name="Copeland A."/>
            <person name="Lucas S."/>
            <person name="Lapidus A."/>
            <person name="Glavina del Rio T."/>
            <person name="Dalin E."/>
            <person name="Tice H."/>
            <person name="Bruce D."/>
            <person name="Goodwin L."/>
            <person name="Pitluck S."/>
            <person name="LaButti K."/>
            <person name="Schmutz J."/>
            <person name="Larimer F."/>
            <person name="Land M."/>
            <person name="Hauser L."/>
            <person name="Kyrpides N."/>
            <person name="Mikhailova N."/>
            <person name="Dunfield P.F."/>
            <person name="Dedysh S.N."/>
            <person name="Liesack W."/>
            <person name="Saw J.H."/>
            <person name="Alam M."/>
            <person name="Chen Y."/>
            <person name="Murrell J.C."/>
            <person name="Richardson P."/>
        </authorList>
    </citation>
    <scope>NUCLEOTIDE SEQUENCE [LARGE SCALE GENOMIC DNA]</scope>
    <source>
        <strain evidence="4">ATCC 9039 / DSM 1715 / NCIMB 8712</strain>
    </source>
</reference>
<dbReference type="AlphaFoldDB" id="B2ICF3"/>
<dbReference type="Proteomes" id="UP000001695">
    <property type="component" value="Chromosome"/>
</dbReference>
<protein>
    <submittedName>
        <fullName evidence="3">Beta-lactamase domain protein</fullName>
    </submittedName>
</protein>
<dbReference type="GO" id="GO:0016740">
    <property type="term" value="F:transferase activity"/>
    <property type="evidence" value="ECO:0007669"/>
    <property type="project" value="TreeGrafter"/>
</dbReference>
<dbReference type="OrthoDB" id="9803916at2"/>
<evidence type="ECO:0000313" key="4">
    <source>
        <dbReference type="Proteomes" id="UP000001695"/>
    </source>
</evidence>
<dbReference type="InterPro" id="IPR001279">
    <property type="entry name" value="Metallo-B-lactamas"/>
</dbReference>
<dbReference type="CDD" id="cd07713">
    <property type="entry name" value="DHPS-like_MBL-fold"/>
    <property type="match status" value="1"/>
</dbReference>
<dbReference type="InterPro" id="IPR052926">
    <property type="entry name" value="Metallo-beta-lactamase_dom"/>
</dbReference>
<feature type="compositionally biased region" description="Polar residues" evidence="1">
    <location>
        <begin position="12"/>
        <end position="25"/>
    </location>
</feature>
<feature type="domain" description="Metallo-beta-lactamase" evidence="2">
    <location>
        <begin position="119"/>
        <end position="183"/>
    </location>
</feature>
<keyword evidence="4" id="KW-1185">Reference proteome</keyword>
<dbReference type="eggNOG" id="COG1237">
    <property type="taxonomic scope" value="Bacteria"/>
</dbReference>
<evidence type="ECO:0000256" key="1">
    <source>
        <dbReference type="SAM" id="MobiDB-lite"/>
    </source>
</evidence>
<evidence type="ECO:0000259" key="2">
    <source>
        <dbReference type="Pfam" id="PF00753"/>
    </source>
</evidence>
<dbReference type="SUPFAM" id="SSF56281">
    <property type="entry name" value="Metallo-hydrolase/oxidoreductase"/>
    <property type="match status" value="1"/>
</dbReference>
<name>B2ICF3_BEII9</name>
<reference evidence="3 4" key="2">
    <citation type="journal article" date="2010" name="J. Bacteriol.">
        <title>Complete genome sequence of Beijerinckia indica subsp. indica.</title>
        <authorList>
            <person name="Tamas I."/>
            <person name="Dedysh S.N."/>
            <person name="Liesack W."/>
            <person name="Stott M.B."/>
            <person name="Alam M."/>
            <person name="Murrell J.C."/>
            <person name="Dunfield P.F."/>
        </authorList>
    </citation>
    <scope>NUCLEOTIDE SEQUENCE [LARGE SCALE GENOMIC DNA]</scope>
    <source>
        <strain evidence="4">ATCC 9039 / DSM 1715 / NCIMB 8712</strain>
    </source>
</reference>
<dbReference type="Pfam" id="PF00753">
    <property type="entry name" value="Lactamase_B"/>
    <property type="match status" value="1"/>
</dbReference>
<sequence>MTLPMASKNRFSRNQSDGTRRSSFSCDNPDRREIVCGCGVASFSVLLAGLLGDASPAKAQTLALPVPELDALSIRIVTDSYQFAVAPSRKMDTLSIEHFGWGISPDYPPGPTLASEFGLSMVVTSSRKGETRKTLIDFGFTAMALNNNLQLLGIQPAEIDALVLSHGHYDHFGGLAGFLRQYKDQLKPKLPFYVGGEDCFCAREWTAPPVKGNFGVIDREALAAAKLSVTAMEQPALVADHGFISGQIGQRSFEKLLSPSAMHVGVTEGSGCYPDRLPESERGPGSIPDQFRHEIATSFHVKGRGLVILTSCSHRGVVNAVRQAQTVSGIEKVHAIIGGFHLAPYPADYVRQTVAALKEIGPDYIVPLHCSGEPFYEMAKAEMPDKLVRAYTGTQLVFSGSAS</sequence>
<gene>
    <name evidence="3" type="ordered locus">Bind_0186</name>
</gene>
<dbReference type="Gene3D" id="3.60.15.10">
    <property type="entry name" value="Ribonuclease Z/Hydroxyacylglutathione hydrolase-like"/>
    <property type="match status" value="1"/>
</dbReference>
<accession>B2ICF3</accession>
<dbReference type="PANTHER" id="PTHR13754">
    <property type="entry name" value="METALLO-BETA-LACTAMASE SUPERFAMILY PROTEIN"/>
    <property type="match status" value="1"/>
</dbReference>
<dbReference type="HOGENOM" id="CLU_036012_2_0_5"/>
<dbReference type="InterPro" id="IPR036866">
    <property type="entry name" value="RibonucZ/Hydroxyglut_hydro"/>
</dbReference>
<dbReference type="PANTHER" id="PTHR13754:SF13">
    <property type="entry name" value="METALLO-BETA-LACTAMASE SUPERFAMILY PROTEIN (AFU_ORTHOLOGUE AFUA_3G07630)"/>
    <property type="match status" value="1"/>
</dbReference>
<organism evidence="3 4">
    <name type="scientific">Beijerinckia indica subsp. indica (strain ATCC 9039 / DSM 1715 / NCIMB 8712)</name>
    <dbReference type="NCBI Taxonomy" id="395963"/>
    <lineage>
        <taxon>Bacteria</taxon>
        <taxon>Pseudomonadati</taxon>
        <taxon>Pseudomonadota</taxon>
        <taxon>Alphaproteobacteria</taxon>
        <taxon>Hyphomicrobiales</taxon>
        <taxon>Beijerinckiaceae</taxon>
        <taxon>Beijerinckia</taxon>
    </lineage>
</organism>
<evidence type="ECO:0000313" key="3">
    <source>
        <dbReference type="EMBL" id="ACB93842.1"/>
    </source>
</evidence>
<dbReference type="InterPro" id="IPR041712">
    <property type="entry name" value="DHPS-like_MBL-fold"/>
</dbReference>
<dbReference type="EMBL" id="CP001016">
    <property type="protein sequence ID" value="ACB93842.1"/>
    <property type="molecule type" value="Genomic_DNA"/>
</dbReference>
<proteinExistence type="predicted"/>
<dbReference type="KEGG" id="bid:Bind_0186"/>
<dbReference type="STRING" id="395963.Bind_0186"/>
<feature type="region of interest" description="Disordered" evidence="1">
    <location>
        <begin position="1"/>
        <end position="25"/>
    </location>
</feature>